<organism evidence="2 3">
    <name type="scientific">Portunus trituberculatus</name>
    <name type="common">Swimming crab</name>
    <name type="synonym">Neptunus trituberculatus</name>
    <dbReference type="NCBI Taxonomy" id="210409"/>
    <lineage>
        <taxon>Eukaryota</taxon>
        <taxon>Metazoa</taxon>
        <taxon>Ecdysozoa</taxon>
        <taxon>Arthropoda</taxon>
        <taxon>Crustacea</taxon>
        <taxon>Multicrustacea</taxon>
        <taxon>Malacostraca</taxon>
        <taxon>Eumalacostraca</taxon>
        <taxon>Eucarida</taxon>
        <taxon>Decapoda</taxon>
        <taxon>Pleocyemata</taxon>
        <taxon>Brachyura</taxon>
        <taxon>Eubrachyura</taxon>
        <taxon>Portunoidea</taxon>
        <taxon>Portunidae</taxon>
        <taxon>Portuninae</taxon>
        <taxon>Portunus</taxon>
    </lineage>
</organism>
<proteinExistence type="predicted"/>
<evidence type="ECO:0000313" key="2">
    <source>
        <dbReference type="EMBL" id="MPC95489.1"/>
    </source>
</evidence>
<keyword evidence="3" id="KW-1185">Reference proteome</keyword>
<feature type="region of interest" description="Disordered" evidence="1">
    <location>
        <begin position="1"/>
        <end position="28"/>
    </location>
</feature>
<evidence type="ECO:0000256" key="1">
    <source>
        <dbReference type="SAM" id="MobiDB-lite"/>
    </source>
</evidence>
<protein>
    <submittedName>
        <fullName evidence="2">Uncharacterized protein</fullName>
    </submittedName>
</protein>
<evidence type="ECO:0000313" key="3">
    <source>
        <dbReference type="Proteomes" id="UP000324222"/>
    </source>
</evidence>
<comment type="caution">
    <text evidence="2">The sequence shown here is derived from an EMBL/GenBank/DDBJ whole genome shotgun (WGS) entry which is preliminary data.</text>
</comment>
<dbReference type="AlphaFoldDB" id="A0A5B7JL20"/>
<name>A0A5B7JL20_PORTR</name>
<accession>A0A5B7JL20</accession>
<dbReference type="EMBL" id="VSRR010102413">
    <property type="protein sequence ID" value="MPC95489.1"/>
    <property type="molecule type" value="Genomic_DNA"/>
</dbReference>
<reference evidence="2 3" key="1">
    <citation type="submission" date="2019-05" db="EMBL/GenBank/DDBJ databases">
        <title>Another draft genome of Portunus trituberculatus and its Hox gene families provides insights of decapod evolution.</title>
        <authorList>
            <person name="Jeong J.-H."/>
            <person name="Song I."/>
            <person name="Kim S."/>
            <person name="Choi T."/>
            <person name="Kim D."/>
            <person name="Ryu S."/>
            <person name="Kim W."/>
        </authorList>
    </citation>
    <scope>NUCLEOTIDE SEQUENCE [LARGE SCALE GENOMIC DNA]</scope>
    <source>
        <tissue evidence="2">Muscle</tissue>
    </source>
</reference>
<sequence>MMLCGLAGSPQRGLPSIASSDHSSPPHVTRVRVAWGDRQRTAEEVRRGVNKVKCLEWK</sequence>
<dbReference type="Proteomes" id="UP000324222">
    <property type="component" value="Unassembled WGS sequence"/>
</dbReference>
<gene>
    <name evidence="2" type="ORF">E2C01_090703</name>
</gene>